<keyword evidence="5" id="KW-0496">Mitochondrion</keyword>
<evidence type="ECO:0000256" key="5">
    <source>
        <dbReference type="ARBA" id="ARBA00023128"/>
    </source>
</evidence>
<keyword evidence="4" id="KW-0560">Oxidoreductase</keyword>
<dbReference type="AlphaFoldDB" id="A0AAV4D7M0"/>
<reference evidence="7 8" key="1">
    <citation type="journal article" date="2021" name="Elife">
        <title>Chloroplast acquisition without the gene transfer in kleptoplastic sea slugs, Plakobranchus ocellatus.</title>
        <authorList>
            <person name="Maeda T."/>
            <person name="Takahashi S."/>
            <person name="Yoshida T."/>
            <person name="Shimamura S."/>
            <person name="Takaki Y."/>
            <person name="Nagai Y."/>
            <person name="Toyoda A."/>
            <person name="Suzuki Y."/>
            <person name="Arimoto A."/>
            <person name="Ishii H."/>
            <person name="Satoh N."/>
            <person name="Nishiyama T."/>
            <person name="Hasebe M."/>
            <person name="Maruyama T."/>
            <person name="Minagawa J."/>
            <person name="Obokata J."/>
            <person name="Shigenobu S."/>
        </authorList>
    </citation>
    <scope>NUCLEOTIDE SEQUENCE [LARGE SCALE GENOMIC DNA]</scope>
</reference>
<dbReference type="InterPro" id="IPR050700">
    <property type="entry name" value="YIM1/Zinc_Alcohol_DH_Fams"/>
</dbReference>
<evidence type="ECO:0000256" key="4">
    <source>
        <dbReference type="ARBA" id="ARBA00023002"/>
    </source>
</evidence>
<dbReference type="InterPro" id="IPR036291">
    <property type="entry name" value="NAD(P)-bd_dom_sf"/>
</dbReference>
<dbReference type="FunFam" id="3.40.50.720:FF:000147">
    <property type="entry name" value="Reticulon-4-interacting protein 1 homolog, mitochondrial"/>
    <property type="match status" value="1"/>
</dbReference>
<proteinExistence type="inferred from homology"/>
<feature type="domain" description="Enoyl reductase (ER)" evidence="6">
    <location>
        <begin position="5"/>
        <end position="264"/>
    </location>
</feature>
<dbReference type="InterPro" id="IPR011032">
    <property type="entry name" value="GroES-like_sf"/>
</dbReference>
<dbReference type="SUPFAM" id="SSF50129">
    <property type="entry name" value="GroES-like"/>
    <property type="match status" value="1"/>
</dbReference>
<dbReference type="Gene3D" id="3.90.180.10">
    <property type="entry name" value="Medium-chain alcohol dehydrogenases, catalytic domain"/>
    <property type="match status" value="1"/>
</dbReference>
<dbReference type="Pfam" id="PF13602">
    <property type="entry name" value="ADH_zinc_N_2"/>
    <property type="match status" value="1"/>
</dbReference>
<accession>A0AAV4D7M0</accession>
<dbReference type="GO" id="GO:0016491">
    <property type="term" value="F:oxidoreductase activity"/>
    <property type="evidence" value="ECO:0007669"/>
    <property type="project" value="UniProtKB-KW"/>
</dbReference>
<gene>
    <name evidence="7" type="ORF">PoB_006675200</name>
</gene>
<evidence type="ECO:0000313" key="7">
    <source>
        <dbReference type="EMBL" id="GFO40247.1"/>
    </source>
</evidence>
<dbReference type="SMART" id="SM00829">
    <property type="entry name" value="PKS_ER"/>
    <property type="match status" value="1"/>
</dbReference>
<dbReference type="PANTHER" id="PTHR11695:SF294">
    <property type="entry name" value="RETICULON-4-INTERACTING PROTEIN 1, MITOCHONDRIAL"/>
    <property type="match status" value="1"/>
</dbReference>
<comment type="similarity">
    <text evidence="2">Belongs to the zinc-containing alcohol dehydrogenase family. Quinone oxidoreductase subfamily.</text>
</comment>
<dbReference type="PANTHER" id="PTHR11695">
    <property type="entry name" value="ALCOHOL DEHYDROGENASE RELATED"/>
    <property type="match status" value="1"/>
</dbReference>
<feature type="non-terminal residue" evidence="7">
    <location>
        <position position="1"/>
    </location>
</feature>
<comment type="caution">
    <text evidence="7">The sequence shown here is derived from an EMBL/GenBank/DDBJ whole genome shotgun (WGS) entry which is preliminary data.</text>
</comment>
<dbReference type="EMBL" id="BLXT01007596">
    <property type="protein sequence ID" value="GFO40247.1"/>
    <property type="molecule type" value="Genomic_DNA"/>
</dbReference>
<keyword evidence="8" id="KW-1185">Reference proteome</keyword>
<comment type="subcellular location">
    <subcellularLocation>
        <location evidence="1">Mitochondrion</location>
    </subcellularLocation>
</comment>
<evidence type="ECO:0000256" key="1">
    <source>
        <dbReference type="ARBA" id="ARBA00004173"/>
    </source>
</evidence>
<protein>
    <submittedName>
        <fullName evidence="7">Reticulon-4-interacting protein 1-like protein, mitochondrial</fullName>
    </submittedName>
</protein>
<dbReference type="Proteomes" id="UP000735302">
    <property type="component" value="Unassembled WGS sequence"/>
</dbReference>
<dbReference type="Gene3D" id="3.40.50.720">
    <property type="entry name" value="NAD(P)-binding Rossmann-like Domain"/>
    <property type="match status" value="1"/>
</dbReference>
<evidence type="ECO:0000259" key="6">
    <source>
        <dbReference type="SMART" id="SM00829"/>
    </source>
</evidence>
<dbReference type="InterPro" id="IPR020843">
    <property type="entry name" value="ER"/>
</dbReference>
<sequence length="272" mass="29395">GYGKSLLNVMRKQQDAVHAGTEFPLTLGRDFSGTVVEVGRRVSKFKVGDQVWGALGAFRPGSHAEYTVTSQSEVSGIWILILGGSGGIGTFAVQLCKAWGMHVTTTCSADAVDLVTSLGADEVVDYTQEPLWEKLNHLNRFEYILDTLGGDATDKAAKLLSPWKNSKLVTLNFPLLRNSDELGVVPGLLKSAISAGITTLKGFQSGGSIRWAAFNPNGPALETIRHLVEKGKIRPIVYKVFPFSDVPSAYKQVSEGHLRGKVVVDFQSDPHP</sequence>
<organism evidence="7 8">
    <name type="scientific">Plakobranchus ocellatus</name>
    <dbReference type="NCBI Taxonomy" id="259542"/>
    <lineage>
        <taxon>Eukaryota</taxon>
        <taxon>Metazoa</taxon>
        <taxon>Spiralia</taxon>
        <taxon>Lophotrochozoa</taxon>
        <taxon>Mollusca</taxon>
        <taxon>Gastropoda</taxon>
        <taxon>Heterobranchia</taxon>
        <taxon>Euthyneura</taxon>
        <taxon>Panpulmonata</taxon>
        <taxon>Sacoglossa</taxon>
        <taxon>Placobranchoidea</taxon>
        <taxon>Plakobranchidae</taxon>
        <taxon>Plakobranchus</taxon>
    </lineage>
</organism>
<dbReference type="Pfam" id="PF08240">
    <property type="entry name" value="ADH_N"/>
    <property type="match status" value="1"/>
</dbReference>
<dbReference type="SUPFAM" id="SSF51735">
    <property type="entry name" value="NAD(P)-binding Rossmann-fold domains"/>
    <property type="match status" value="1"/>
</dbReference>
<dbReference type="InterPro" id="IPR013154">
    <property type="entry name" value="ADH-like_N"/>
</dbReference>
<name>A0AAV4D7M0_9GAST</name>
<dbReference type="GO" id="GO:0005739">
    <property type="term" value="C:mitochondrion"/>
    <property type="evidence" value="ECO:0007669"/>
    <property type="project" value="UniProtKB-SubCell"/>
</dbReference>
<evidence type="ECO:0000313" key="8">
    <source>
        <dbReference type="Proteomes" id="UP000735302"/>
    </source>
</evidence>
<evidence type="ECO:0000256" key="3">
    <source>
        <dbReference type="ARBA" id="ARBA00022946"/>
    </source>
</evidence>
<evidence type="ECO:0000256" key="2">
    <source>
        <dbReference type="ARBA" id="ARBA00010371"/>
    </source>
</evidence>
<keyword evidence="3" id="KW-0809">Transit peptide</keyword>